<name>A0A1Q6A4R8_9SPHI</name>
<feature type="domain" description="NAD(P)-binding" evidence="1">
    <location>
        <begin position="8"/>
        <end position="121"/>
    </location>
</feature>
<dbReference type="PANTHER" id="PTHR14097:SF7">
    <property type="entry name" value="OXIDOREDUCTASE HTATIP2"/>
    <property type="match status" value="1"/>
</dbReference>
<dbReference type="Proteomes" id="UP000186720">
    <property type="component" value="Unassembled WGS sequence"/>
</dbReference>
<evidence type="ECO:0000313" key="2">
    <source>
        <dbReference type="EMBL" id="OKS89011.1"/>
    </source>
</evidence>
<reference evidence="2 3" key="1">
    <citation type="submission" date="2016-11" db="EMBL/GenBank/DDBJ databases">
        <title>Whole Genome Sequencing of Mucilaginibacter polytrichastri RG4-7(T) isolated from the moss sample.</title>
        <authorList>
            <person name="Li Y."/>
        </authorList>
    </citation>
    <scope>NUCLEOTIDE SEQUENCE [LARGE SCALE GENOMIC DNA]</scope>
    <source>
        <strain evidence="2 3">RG4-7</strain>
    </source>
</reference>
<keyword evidence="3" id="KW-1185">Reference proteome</keyword>
<dbReference type="OrthoDB" id="9798632at2"/>
<dbReference type="PANTHER" id="PTHR14097">
    <property type="entry name" value="OXIDOREDUCTASE HTATIP2"/>
    <property type="match status" value="1"/>
</dbReference>
<comment type="caution">
    <text evidence="2">The sequence shown here is derived from an EMBL/GenBank/DDBJ whole genome shotgun (WGS) entry which is preliminary data.</text>
</comment>
<protein>
    <recommendedName>
        <fullName evidence="1">NAD(P)-binding domain-containing protein</fullName>
    </recommendedName>
</protein>
<evidence type="ECO:0000259" key="1">
    <source>
        <dbReference type="Pfam" id="PF13460"/>
    </source>
</evidence>
<dbReference type="EMBL" id="MPPL01000001">
    <property type="protein sequence ID" value="OKS89011.1"/>
    <property type="molecule type" value="Genomic_DNA"/>
</dbReference>
<dbReference type="InterPro" id="IPR036291">
    <property type="entry name" value="NAD(P)-bd_dom_sf"/>
</dbReference>
<accession>A0A1Q6A4R8</accession>
<dbReference type="Gene3D" id="3.40.50.720">
    <property type="entry name" value="NAD(P)-binding Rossmann-like Domain"/>
    <property type="match status" value="1"/>
</dbReference>
<evidence type="ECO:0000313" key="3">
    <source>
        <dbReference type="Proteomes" id="UP000186720"/>
    </source>
</evidence>
<dbReference type="SUPFAM" id="SSF51735">
    <property type="entry name" value="NAD(P)-binding Rossmann-fold domains"/>
    <property type="match status" value="1"/>
</dbReference>
<gene>
    <name evidence="2" type="ORF">RG47T_4490</name>
</gene>
<dbReference type="Pfam" id="PF13460">
    <property type="entry name" value="NAD_binding_10"/>
    <property type="match status" value="1"/>
</dbReference>
<dbReference type="InterPro" id="IPR016040">
    <property type="entry name" value="NAD(P)-bd_dom"/>
</dbReference>
<dbReference type="RefSeq" id="WP_074491708.1">
    <property type="nucleotide sequence ID" value="NZ_FPAM01000007.1"/>
</dbReference>
<organism evidence="2 3">
    <name type="scientific">Mucilaginibacter polytrichastri</name>
    <dbReference type="NCBI Taxonomy" id="1302689"/>
    <lineage>
        <taxon>Bacteria</taxon>
        <taxon>Pseudomonadati</taxon>
        <taxon>Bacteroidota</taxon>
        <taxon>Sphingobacteriia</taxon>
        <taxon>Sphingobacteriales</taxon>
        <taxon>Sphingobacteriaceae</taxon>
        <taxon>Mucilaginibacter</taxon>
    </lineage>
</organism>
<sequence>MRKAIIAGATGLIGSELLKILLESSDYQEVISISRRKIPIQHKKLVQLIIDFDELEKHAHALKGDVIFCCLGSTRKKTPDLAVYRKIDYTYPLQLGEIAKTNHIKQYHLVSALGADVKSSNFYTKMKGETEAGLAHLNLPCLHIYQPSLLTGDRKESRSLEKIFTGVMKVIDPLLFGSLKKYKSIPAAIVARAMYKQSLKSETDLFIHPSDHINNLA</sequence>
<proteinExistence type="predicted"/>
<dbReference type="AlphaFoldDB" id="A0A1Q6A4R8"/>
<dbReference type="STRING" id="1302689.RG47T_4490"/>